<dbReference type="Pfam" id="PF24681">
    <property type="entry name" value="Kelch_KLHDC2_KLHL20_DRC7"/>
    <property type="match status" value="1"/>
</dbReference>
<dbReference type="PANTHER" id="PTHR46428:SF1">
    <property type="entry name" value="KELCH DOMAIN-CONTAINING PROTEIN 10"/>
    <property type="match status" value="1"/>
</dbReference>
<dbReference type="InterPro" id="IPR052125">
    <property type="entry name" value="KLHDC10"/>
</dbReference>
<dbReference type="EMBL" id="OU015566">
    <property type="protein sequence ID" value="CAG5103930.1"/>
    <property type="molecule type" value="Genomic_DNA"/>
</dbReference>
<reference evidence="3 4" key="1">
    <citation type="submission" date="2021-04" db="EMBL/GenBank/DDBJ databases">
        <authorList>
            <person name="Bliznina A."/>
        </authorList>
    </citation>
    <scope>NUCLEOTIDE SEQUENCE [LARGE SCALE GENOMIC DNA]</scope>
</reference>
<protein>
    <submittedName>
        <fullName evidence="3">Oidioi.mRNA.OKI2018_I69.chr1.g1006.t1.cds</fullName>
    </submittedName>
</protein>
<organism evidence="3 4">
    <name type="scientific">Oikopleura dioica</name>
    <name type="common">Tunicate</name>
    <dbReference type="NCBI Taxonomy" id="34765"/>
    <lineage>
        <taxon>Eukaryota</taxon>
        <taxon>Metazoa</taxon>
        <taxon>Chordata</taxon>
        <taxon>Tunicata</taxon>
        <taxon>Appendicularia</taxon>
        <taxon>Copelata</taxon>
        <taxon>Oikopleuridae</taxon>
        <taxon>Oikopleura</taxon>
    </lineage>
</organism>
<evidence type="ECO:0000256" key="2">
    <source>
        <dbReference type="ARBA" id="ARBA00022737"/>
    </source>
</evidence>
<evidence type="ECO:0000256" key="1">
    <source>
        <dbReference type="ARBA" id="ARBA00022441"/>
    </source>
</evidence>
<dbReference type="SUPFAM" id="SSF117281">
    <property type="entry name" value="Kelch motif"/>
    <property type="match status" value="2"/>
</dbReference>
<gene>
    <name evidence="3" type="ORF">OKIOD_LOCUS9771</name>
</gene>
<evidence type="ECO:0000313" key="4">
    <source>
        <dbReference type="Proteomes" id="UP001158576"/>
    </source>
</evidence>
<dbReference type="Gene3D" id="2.120.10.80">
    <property type="entry name" value="Kelch-type beta propeller"/>
    <property type="match status" value="2"/>
</dbReference>
<accession>A0ABN7SLM0</accession>
<dbReference type="Proteomes" id="UP001158576">
    <property type="component" value="Chromosome 1"/>
</dbReference>
<keyword evidence="4" id="KW-1185">Reference proteome</keyword>
<dbReference type="InterPro" id="IPR015915">
    <property type="entry name" value="Kelch-typ_b-propeller"/>
</dbReference>
<sequence>MENIDRLLVESFLAQGDIAGLLRYKENPTPHPRSGHRLCFINGYLWLIGGYVHFLPLSRGPRVPMMEIVDKEVWRFDPMLSNWKKMEVEGEPPKTMASHALCSSGTVTDQLINLHVYDTELSRWSKLDDHLNEENDFIPEGVYGHSLVIVKDSLYIIGGTAGQQFFNSVNRFDLGEKKWERVFDHIVIFNEEDDVPSGRYRQECVTYMERWIFMIGGGTSAELKANISEPDDLEIREFQPPDVRCHSLAIDGSTIYMVGGFLSSSREGRAAGTSKCSDAIWKLDINPERLSEEKYNPKILTLNWIKIQQNLPQPIFFHDSVYAFEHGEIFVFGGNNKNGKRNNDLTRLRIQPGSLETLSKKVKYRHFGEEKTKFTCL</sequence>
<evidence type="ECO:0000313" key="3">
    <source>
        <dbReference type="EMBL" id="CAG5103930.1"/>
    </source>
</evidence>
<keyword evidence="1" id="KW-0880">Kelch repeat</keyword>
<keyword evidence="2" id="KW-0677">Repeat</keyword>
<name>A0ABN7SLM0_OIKDI</name>
<proteinExistence type="predicted"/>
<dbReference type="PANTHER" id="PTHR46428">
    <property type="entry name" value="KELCH DOMAIN-CONTAINING PROTEIN 10"/>
    <property type="match status" value="1"/>
</dbReference>